<evidence type="ECO:0000259" key="1">
    <source>
        <dbReference type="PROSITE" id="PS50041"/>
    </source>
</evidence>
<dbReference type="InterPro" id="IPR016187">
    <property type="entry name" value="CTDL_fold"/>
</dbReference>
<dbReference type="CDD" id="cd00037">
    <property type="entry name" value="CLECT"/>
    <property type="match status" value="2"/>
</dbReference>
<dbReference type="SUPFAM" id="SSF56436">
    <property type="entry name" value="C-type lectin-like"/>
    <property type="match status" value="3"/>
</dbReference>
<keyword evidence="3" id="KW-1185">Reference proteome</keyword>
<dbReference type="InterPro" id="IPR050828">
    <property type="entry name" value="C-type_lectin/matrix_domain"/>
</dbReference>
<comment type="caution">
    <text evidence="2">The sequence shown here is derived from an EMBL/GenBank/DDBJ whole genome shotgun (WGS) entry which is preliminary data.</text>
</comment>
<dbReference type="PANTHER" id="PTHR45710">
    <property type="entry name" value="C-TYPE LECTIN DOMAIN-CONTAINING PROTEIN 180"/>
    <property type="match status" value="1"/>
</dbReference>
<dbReference type="PANTHER" id="PTHR45710:SF26">
    <property type="entry name" value="RH26557P"/>
    <property type="match status" value="1"/>
</dbReference>
<sequence>MRFFFVLLYKPTIVYPFEDLDNGCWNLRYCLKPFVSKSTMVGDFQWYHVFEMVEVYGLQDFCDLQDSARLCVYHYQHLCQSETFVESFIAGLDVWDYICSKGKEPLDLEMNDEYHDSYLYKSMEFLHVEYVAGFYESLSPSDRDFVRFHTVDPFVVFSRTLRRKIEETEFYGMLRMNKFWISSEHASYNVTKTWHDIWLKVMGEKFLRAREKIYGVSLCPPWTMPGPRGLTCLVVYYNKNHTYADAHCSSRGGSLVKILSEEMFMGVSEFLDKMISLWHETDDKFSFWIGKGGAWYDETLGLGHDAGCPMITRDDKKSFWRSAYTQCSEEAHFICQEPFNCGVQAACPVSWHLSPDKKDCVSAMKLVGGLAHNVTVACDQYGTRLYQFSGPMSVERKFVYGLLDADPNMFYWVQTYANEETRQGMDSFTKYQLYEKYWINMQALYYNNTTRKAFGRCGQVTVRLPGSIISTRCSKKAGGICARDSIRCPSATLLPAEEPTKVRVRRASCPAGWIPTEGSVCYKIVPLRLVWPYARRECRRLGGVLMNYKASRHRIVSNVASRNNDRTYTWKSLDKRLDKSKRYWVGPTADDGNTNDSFSNTGEIFKDPDLISTATTKAPEVESGTECLSIQWAAPYGESWIPVQYVDSECLQEMDGFICERPASKEAPGKCPKGMYSYKDFCFMMMRKKKEMRSWADARAYCQLNAGDLARYDKNYPKKEHFIFGMVGEHFRRYTRPNRLWIGLKENTRDGLYRWLDDFLPVRIILICSFADLSILRFK</sequence>
<dbReference type="EMBL" id="BMAT01005670">
    <property type="protein sequence ID" value="GFR98176.1"/>
    <property type="molecule type" value="Genomic_DNA"/>
</dbReference>
<dbReference type="Gene3D" id="3.10.100.10">
    <property type="entry name" value="Mannose-Binding Protein A, subunit A"/>
    <property type="match status" value="3"/>
</dbReference>
<dbReference type="Proteomes" id="UP000762676">
    <property type="component" value="Unassembled WGS sequence"/>
</dbReference>
<gene>
    <name evidence="2" type="ORF">ElyMa_002763800</name>
</gene>
<dbReference type="SMART" id="SM00034">
    <property type="entry name" value="CLECT"/>
    <property type="match status" value="2"/>
</dbReference>
<accession>A0AAV4HLX2</accession>
<dbReference type="AlphaFoldDB" id="A0AAV4HLX2"/>
<reference evidence="2 3" key="1">
    <citation type="journal article" date="2021" name="Elife">
        <title>Chloroplast acquisition without the gene transfer in kleptoplastic sea slugs, Plakobranchus ocellatus.</title>
        <authorList>
            <person name="Maeda T."/>
            <person name="Takahashi S."/>
            <person name="Yoshida T."/>
            <person name="Shimamura S."/>
            <person name="Takaki Y."/>
            <person name="Nagai Y."/>
            <person name="Toyoda A."/>
            <person name="Suzuki Y."/>
            <person name="Arimoto A."/>
            <person name="Ishii H."/>
            <person name="Satoh N."/>
            <person name="Nishiyama T."/>
            <person name="Hasebe M."/>
            <person name="Maruyama T."/>
            <person name="Minagawa J."/>
            <person name="Obokata J."/>
            <person name="Shigenobu S."/>
        </authorList>
    </citation>
    <scope>NUCLEOTIDE SEQUENCE [LARGE SCALE GENOMIC DNA]</scope>
</reference>
<evidence type="ECO:0000313" key="3">
    <source>
        <dbReference type="Proteomes" id="UP000762676"/>
    </source>
</evidence>
<dbReference type="PROSITE" id="PS50041">
    <property type="entry name" value="C_TYPE_LECTIN_2"/>
    <property type="match status" value="1"/>
</dbReference>
<dbReference type="InterPro" id="IPR016186">
    <property type="entry name" value="C-type_lectin-like/link_sf"/>
</dbReference>
<protein>
    <submittedName>
        <fullName evidence="2">Macrophage mannose receptor 1-like</fullName>
    </submittedName>
</protein>
<proteinExistence type="predicted"/>
<organism evidence="2 3">
    <name type="scientific">Elysia marginata</name>
    <dbReference type="NCBI Taxonomy" id="1093978"/>
    <lineage>
        <taxon>Eukaryota</taxon>
        <taxon>Metazoa</taxon>
        <taxon>Spiralia</taxon>
        <taxon>Lophotrochozoa</taxon>
        <taxon>Mollusca</taxon>
        <taxon>Gastropoda</taxon>
        <taxon>Heterobranchia</taxon>
        <taxon>Euthyneura</taxon>
        <taxon>Panpulmonata</taxon>
        <taxon>Sacoglossa</taxon>
        <taxon>Placobranchoidea</taxon>
        <taxon>Plakobranchidae</taxon>
        <taxon>Elysia</taxon>
    </lineage>
</organism>
<evidence type="ECO:0000313" key="2">
    <source>
        <dbReference type="EMBL" id="GFR98176.1"/>
    </source>
</evidence>
<dbReference type="InterPro" id="IPR001304">
    <property type="entry name" value="C-type_lectin-like"/>
</dbReference>
<feature type="domain" description="C-type lectin" evidence="1">
    <location>
        <begin position="678"/>
        <end position="757"/>
    </location>
</feature>
<name>A0AAV4HLX2_9GAST</name>
<keyword evidence="2" id="KW-0675">Receptor</keyword>